<dbReference type="EMBL" id="VSSQ01066818">
    <property type="protein sequence ID" value="MPN19284.1"/>
    <property type="molecule type" value="Genomic_DNA"/>
</dbReference>
<name>A0A645G565_9ZZZZ</name>
<reference evidence="1" key="1">
    <citation type="submission" date="2019-08" db="EMBL/GenBank/DDBJ databases">
        <authorList>
            <person name="Kucharzyk K."/>
            <person name="Murdoch R.W."/>
            <person name="Higgins S."/>
            <person name="Loffler F."/>
        </authorList>
    </citation>
    <scope>NUCLEOTIDE SEQUENCE</scope>
</reference>
<organism evidence="1">
    <name type="scientific">bioreactor metagenome</name>
    <dbReference type="NCBI Taxonomy" id="1076179"/>
    <lineage>
        <taxon>unclassified sequences</taxon>
        <taxon>metagenomes</taxon>
        <taxon>ecological metagenomes</taxon>
    </lineage>
</organism>
<proteinExistence type="predicted"/>
<comment type="caution">
    <text evidence="1">The sequence shown here is derived from an EMBL/GenBank/DDBJ whole genome shotgun (WGS) entry which is preliminary data.</text>
</comment>
<accession>A0A645G565</accession>
<dbReference type="AlphaFoldDB" id="A0A645G565"/>
<gene>
    <name evidence="1" type="ORF">SDC9_166651</name>
</gene>
<protein>
    <submittedName>
        <fullName evidence="1">Uncharacterized protein</fullName>
    </submittedName>
</protein>
<sequence length="104" mass="12012">MEGNYSRCMPERLARATGLILLDLSTTASLLRYLRRTCFERARTGALAGAKDSVKWQMIRHITVVTPKNRLQYERIFAQSSLPKIRLESARAVRRFYGDEGLHR</sequence>
<evidence type="ECO:0000313" key="1">
    <source>
        <dbReference type="EMBL" id="MPN19284.1"/>
    </source>
</evidence>